<dbReference type="PANTHER" id="PTHR34293">
    <property type="entry name" value="HTH-TYPE TRANSCRIPTIONAL REGULATOR TRMBL2"/>
    <property type="match status" value="1"/>
</dbReference>
<dbReference type="Proteomes" id="UP000663292">
    <property type="component" value="Chromosome"/>
</dbReference>
<evidence type="ECO:0000313" key="5">
    <source>
        <dbReference type="Proteomes" id="UP000663292"/>
    </source>
</evidence>
<dbReference type="SUPFAM" id="SSF159071">
    <property type="entry name" value="TrmB C-terminal domain-like"/>
    <property type="match status" value="1"/>
</dbReference>
<dbReference type="Pfam" id="PF01978">
    <property type="entry name" value="TrmB"/>
    <property type="match status" value="1"/>
</dbReference>
<accession>A0A897NMB8</accession>
<keyword evidence="5" id="KW-1185">Reference proteome</keyword>
<evidence type="ECO:0000259" key="2">
    <source>
        <dbReference type="Pfam" id="PF01978"/>
    </source>
</evidence>
<comment type="similarity">
    <text evidence="1">Belongs to the transcriptional regulator TrmB family.</text>
</comment>
<dbReference type="CDD" id="cd09124">
    <property type="entry name" value="PLDc_like_TrmB_middle"/>
    <property type="match status" value="1"/>
</dbReference>
<reference evidence="4 5" key="1">
    <citation type="submission" date="2020-11" db="EMBL/GenBank/DDBJ databases">
        <title>Carbohydrate-dependent, anaerobic sulfur respiration: A novel catabolism in halophilic archaea.</title>
        <authorList>
            <person name="Sorokin D.Y."/>
            <person name="Messina E."/>
            <person name="Smedile F."/>
            <person name="La Cono V."/>
            <person name="Hallsworth J.E."/>
            <person name="Yakimov M.M."/>
        </authorList>
    </citation>
    <scope>NUCLEOTIDE SEQUENCE [LARGE SCALE GENOMIC DNA]</scope>
    <source>
        <strain evidence="4 5">HSR-Est</strain>
    </source>
</reference>
<protein>
    <submittedName>
        <fullName evidence="4">Sugar-specific transcriptional regulator TrmB</fullName>
    </submittedName>
</protein>
<dbReference type="Gene3D" id="1.10.10.10">
    <property type="entry name" value="Winged helix-like DNA-binding domain superfamily/Winged helix DNA-binding domain"/>
    <property type="match status" value="1"/>
</dbReference>
<organism evidence="4 5">
    <name type="scientific">Halapricum desulfuricans</name>
    <dbReference type="NCBI Taxonomy" id="2841257"/>
    <lineage>
        <taxon>Archaea</taxon>
        <taxon>Methanobacteriati</taxon>
        <taxon>Methanobacteriota</taxon>
        <taxon>Stenosarchaea group</taxon>
        <taxon>Halobacteria</taxon>
        <taxon>Halobacteriales</taxon>
        <taxon>Haloarculaceae</taxon>
        <taxon>Halapricum</taxon>
    </lineage>
</organism>
<dbReference type="InterPro" id="IPR002831">
    <property type="entry name" value="Tscrpt_reg_TrmB_N"/>
</dbReference>
<dbReference type="SUPFAM" id="SSF56024">
    <property type="entry name" value="Phospholipase D/nuclease"/>
    <property type="match status" value="1"/>
</dbReference>
<dbReference type="InterPro" id="IPR051797">
    <property type="entry name" value="TrmB-like"/>
</dbReference>
<evidence type="ECO:0000259" key="3">
    <source>
        <dbReference type="Pfam" id="PF11495"/>
    </source>
</evidence>
<dbReference type="InterPro" id="IPR036388">
    <property type="entry name" value="WH-like_DNA-bd_sf"/>
</dbReference>
<dbReference type="Pfam" id="PF11495">
    <property type="entry name" value="Regulator_TrmB"/>
    <property type="match status" value="1"/>
</dbReference>
<gene>
    <name evidence="4" type="ORF">HSEST_2145</name>
</gene>
<proteinExistence type="inferred from homology"/>
<evidence type="ECO:0000256" key="1">
    <source>
        <dbReference type="ARBA" id="ARBA00007287"/>
    </source>
</evidence>
<name>A0A897NMB8_9EURY</name>
<dbReference type="Gene3D" id="3.30.870.10">
    <property type="entry name" value="Endonuclease Chain A"/>
    <property type="match status" value="1"/>
</dbReference>
<evidence type="ECO:0000313" key="4">
    <source>
        <dbReference type="EMBL" id="QSG15660.1"/>
    </source>
</evidence>
<feature type="domain" description="Transcription regulator TrmB N-terminal" evidence="2">
    <location>
        <begin position="32"/>
        <end position="100"/>
    </location>
</feature>
<dbReference type="EMBL" id="CP064791">
    <property type="protein sequence ID" value="QSG15660.1"/>
    <property type="molecule type" value="Genomic_DNA"/>
</dbReference>
<dbReference type="InterPro" id="IPR021586">
    <property type="entry name" value="Tscrpt_reg_TrmB_C"/>
</dbReference>
<feature type="domain" description="Transcription regulator TrmB C-terminal" evidence="3">
    <location>
        <begin position="131"/>
        <end position="373"/>
    </location>
</feature>
<dbReference type="AlphaFoldDB" id="A0A897NMB8"/>
<dbReference type="InterPro" id="IPR036390">
    <property type="entry name" value="WH_DNA-bd_sf"/>
</dbReference>
<dbReference type="SUPFAM" id="SSF46785">
    <property type="entry name" value="Winged helix' DNA-binding domain"/>
    <property type="match status" value="1"/>
</dbReference>
<sequence>MASQLGVRSDRIRRPGVGRRASMNTVALENQLKQFGLSEKEIQTYLTILEHGEAKASTIADDTGVSKRYVYSICEELEERGFVDVDDHVVPTKIRAKPPEEVIEMLSNRLEDIEPVLKQRYSETSSRPQRFDVIKSRVTVIKRLREYIESAEQELVVAVPEGYLPEVAEQLRAAVDRGVLVLLLISDVDDPEHVLDGVDRPVGSVIRTWELGMPVLLAVDEQLGIASPAEMVSRANSDDRAIAIVQGQIVPIIAGSFLANYWPFAQQHTVVDPVELPATYRSFRHATLQATLHNQAEATVYARATAQPVDTDDPFTTLEGTVVETRQGMVEPRTNTIPIEHTIIIETDEETVSVGGPDSFLEDYEARKVTLERP</sequence>
<dbReference type="PANTHER" id="PTHR34293:SF1">
    <property type="entry name" value="HTH-TYPE TRANSCRIPTIONAL REGULATOR TRMBL2"/>
    <property type="match status" value="1"/>
</dbReference>